<protein>
    <submittedName>
        <fullName evidence="1">Uncharacterized protein</fullName>
    </submittedName>
</protein>
<evidence type="ECO:0000313" key="1">
    <source>
        <dbReference type="EMBL" id="OHA58500.1"/>
    </source>
</evidence>
<comment type="caution">
    <text evidence="1">The sequence shown here is derived from an EMBL/GenBank/DDBJ whole genome shotgun (WGS) entry which is preliminary data.</text>
</comment>
<proteinExistence type="predicted"/>
<evidence type="ECO:0000313" key="2">
    <source>
        <dbReference type="Proteomes" id="UP000177043"/>
    </source>
</evidence>
<organism evidence="1 2">
    <name type="scientific">Candidatus Vogelbacteria bacterium RIFOXYD1_FULL_44_32</name>
    <dbReference type="NCBI Taxonomy" id="1802438"/>
    <lineage>
        <taxon>Bacteria</taxon>
        <taxon>Candidatus Vogeliibacteriota</taxon>
    </lineage>
</organism>
<dbReference type="Proteomes" id="UP000177043">
    <property type="component" value="Unassembled WGS sequence"/>
</dbReference>
<gene>
    <name evidence="1" type="ORF">A2571_01855</name>
</gene>
<accession>A0A1G2QD47</accession>
<dbReference type="AlphaFoldDB" id="A0A1G2QD47"/>
<reference evidence="1 2" key="1">
    <citation type="journal article" date="2016" name="Nat. Commun.">
        <title>Thousands of microbial genomes shed light on interconnected biogeochemical processes in an aquifer system.</title>
        <authorList>
            <person name="Anantharaman K."/>
            <person name="Brown C.T."/>
            <person name="Hug L.A."/>
            <person name="Sharon I."/>
            <person name="Castelle C.J."/>
            <person name="Probst A.J."/>
            <person name="Thomas B.C."/>
            <person name="Singh A."/>
            <person name="Wilkins M.J."/>
            <person name="Karaoz U."/>
            <person name="Brodie E.L."/>
            <person name="Williams K.H."/>
            <person name="Hubbard S.S."/>
            <person name="Banfield J.F."/>
        </authorList>
    </citation>
    <scope>NUCLEOTIDE SEQUENCE [LARGE SCALE GENOMIC DNA]</scope>
</reference>
<name>A0A1G2QD47_9BACT</name>
<sequence length="207" mass="21726">MNKSYIIGAVVVLAVALLAWVGLSGRSVDQTDDNDNNTASTSLRELITGGKAVQCQFSSTEAGSESTGEVFVASAAKMRADFTAKIEGKDQVGHMIMKDQKVFVWLDGEAQGVTMAVPEDGTQTGDNKTPLNFDDKNVSYDCDSWRVDDSKFVEPTTVKFMDLAGLVGAGASASVSAGATANPPQCAACDQLAGAQKAQCRTALKCQ</sequence>
<dbReference type="EMBL" id="MHTJ01000003">
    <property type="protein sequence ID" value="OHA58500.1"/>
    <property type="molecule type" value="Genomic_DNA"/>
</dbReference>